<dbReference type="InterPro" id="IPR012768">
    <property type="entry name" value="Trehalose_TreZ"/>
</dbReference>
<comment type="pathway">
    <text evidence="2 14">Glycan biosynthesis; trehalose biosynthesis.</text>
</comment>
<evidence type="ECO:0000256" key="10">
    <source>
        <dbReference type="ARBA" id="ARBA00032057"/>
    </source>
</evidence>
<keyword evidence="20" id="KW-1185">Reference proteome</keyword>
<dbReference type="Proteomes" id="UP000282423">
    <property type="component" value="Unassembled WGS sequence"/>
</dbReference>
<dbReference type="Gene3D" id="1.10.10.760">
    <property type="entry name" value="E-set domains of sugar-utilizing enzymes"/>
    <property type="match status" value="1"/>
</dbReference>
<evidence type="ECO:0000256" key="14">
    <source>
        <dbReference type="PIRNR" id="PIRNR006337"/>
    </source>
</evidence>
<evidence type="ECO:0000259" key="18">
    <source>
        <dbReference type="SMART" id="SM00642"/>
    </source>
</evidence>
<evidence type="ECO:0000313" key="20">
    <source>
        <dbReference type="Proteomes" id="UP000282423"/>
    </source>
</evidence>
<evidence type="ECO:0000256" key="3">
    <source>
        <dbReference type="ARBA" id="ARBA00008061"/>
    </source>
</evidence>
<feature type="site" description="Transition state stabilizer" evidence="17">
    <location>
        <position position="392"/>
    </location>
</feature>
<dbReference type="EMBL" id="RBWS01000017">
    <property type="protein sequence ID" value="RKO69689.1"/>
    <property type="molecule type" value="Genomic_DNA"/>
</dbReference>
<comment type="caution">
    <text evidence="19">The sequence shown here is derived from an EMBL/GenBank/DDBJ whole genome shotgun (WGS) entry which is preliminary data.</text>
</comment>
<protein>
    <recommendedName>
        <fullName evidence="5 13">Malto-oligosyltrehalose trehalohydrolase</fullName>
        <shortName evidence="14">MTHase</shortName>
        <ecNumber evidence="4 13">3.2.1.141</ecNumber>
    </recommendedName>
    <alternativeName>
        <fullName evidence="11 14">4-alpha-D-((1-&gt;4)-alpha-D-glucano)trehalose trehalohydrolase</fullName>
    </alternativeName>
    <alternativeName>
        <fullName evidence="10 14">Maltooligosyl trehalose trehalohydrolase</fullName>
    </alternativeName>
</protein>
<keyword evidence="8" id="KW-0119">Carbohydrate metabolism</keyword>
<dbReference type="InterPro" id="IPR014756">
    <property type="entry name" value="Ig_E-set"/>
</dbReference>
<keyword evidence="9 14" id="KW-0326">Glycosidase</keyword>
<feature type="active site" description="Proton donor" evidence="15">
    <location>
        <position position="298"/>
    </location>
</feature>
<dbReference type="Gene3D" id="2.60.40.10">
    <property type="entry name" value="Immunoglobulins"/>
    <property type="match status" value="1"/>
</dbReference>
<organism evidence="19 20">
    <name type="scientific">Sphingobacterium puteale</name>
    <dbReference type="NCBI Taxonomy" id="2420510"/>
    <lineage>
        <taxon>Bacteria</taxon>
        <taxon>Pseudomonadati</taxon>
        <taxon>Bacteroidota</taxon>
        <taxon>Sphingobacteriia</taxon>
        <taxon>Sphingobacteriales</taxon>
        <taxon>Sphingobacteriaceae</taxon>
        <taxon>Sphingobacterium</taxon>
    </lineage>
</organism>
<evidence type="ECO:0000256" key="7">
    <source>
        <dbReference type="ARBA" id="ARBA00022801"/>
    </source>
</evidence>
<dbReference type="InterPro" id="IPR006047">
    <property type="entry name" value="GH13_cat_dom"/>
</dbReference>
<dbReference type="EC" id="3.2.1.141" evidence="4 13"/>
<dbReference type="Pfam" id="PF00128">
    <property type="entry name" value="Alpha-amylase"/>
    <property type="match status" value="2"/>
</dbReference>
<evidence type="ECO:0000256" key="5">
    <source>
        <dbReference type="ARBA" id="ARBA00015938"/>
    </source>
</evidence>
<evidence type="ECO:0000256" key="1">
    <source>
        <dbReference type="ARBA" id="ARBA00004496"/>
    </source>
</evidence>
<dbReference type="AlphaFoldDB" id="A0A420VTZ3"/>
<dbReference type="CDD" id="cd02853">
    <property type="entry name" value="E_set_MTHase_like_N"/>
    <property type="match status" value="1"/>
</dbReference>
<name>A0A420VTZ3_9SPHI</name>
<dbReference type="InterPro" id="IPR044901">
    <property type="entry name" value="Trehalose_TreZ_E-set_sf"/>
</dbReference>
<dbReference type="NCBIfam" id="TIGR02402">
    <property type="entry name" value="trehalose_TreZ"/>
    <property type="match status" value="1"/>
</dbReference>
<feature type="binding site" evidence="16">
    <location>
        <begin position="323"/>
        <end position="327"/>
    </location>
    <ligand>
        <name>substrate</name>
    </ligand>
</feature>
<evidence type="ECO:0000313" key="19">
    <source>
        <dbReference type="EMBL" id="RKO69689.1"/>
    </source>
</evidence>
<gene>
    <name evidence="19" type="primary">treZ</name>
    <name evidence="19" type="ORF">D7322_20695</name>
</gene>
<dbReference type="UniPathway" id="UPA00299"/>
<dbReference type="SUPFAM" id="SSF51445">
    <property type="entry name" value="(Trans)glycosidases"/>
    <property type="match status" value="1"/>
</dbReference>
<evidence type="ECO:0000256" key="16">
    <source>
        <dbReference type="PIRSR" id="PIRSR006337-2"/>
    </source>
</evidence>
<evidence type="ECO:0000256" key="8">
    <source>
        <dbReference type="ARBA" id="ARBA00023277"/>
    </source>
</evidence>
<dbReference type="SMART" id="SM00642">
    <property type="entry name" value="Aamy"/>
    <property type="match status" value="1"/>
</dbReference>
<evidence type="ECO:0000256" key="17">
    <source>
        <dbReference type="PIRSR" id="PIRSR006337-3"/>
    </source>
</evidence>
<dbReference type="PANTHER" id="PTHR43651:SF11">
    <property type="entry name" value="MALTO-OLIGOSYLTREHALOSE TREHALOHYDROLASE"/>
    <property type="match status" value="1"/>
</dbReference>
<dbReference type="OrthoDB" id="9761875at2"/>
<dbReference type="RefSeq" id="WP_121126137.1">
    <property type="nucleotide sequence ID" value="NZ_RBWS01000017.1"/>
</dbReference>
<dbReference type="Gene3D" id="3.20.20.80">
    <property type="entry name" value="Glycosidases"/>
    <property type="match status" value="1"/>
</dbReference>
<comment type="subcellular location">
    <subcellularLocation>
        <location evidence="1 15">Cytoplasm</location>
    </subcellularLocation>
</comment>
<evidence type="ECO:0000256" key="11">
    <source>
        <dbReference type="ARBA" id="ARBA00033284"/>
    </source>
</evidence>
<dbReference type="InterPro" id="IPR017853">
    <property type="entry name" value="GH"/>
</dbReference>
<dbReference type="InterPro" id="IPR013783">
    <property type="entry name" value="Ig-like_fold"/>
</dbReference>
<evidence type="ECO:0000256" key="9">
    <source>
        <dbReference type="ARBA" id="ARBA00023295"/>
    </source>
</evidence>
<reference evidence="19 20" key="1">
    <citation type="submission" date="2018-10" db="EMBL/GenBank/DDBJ databases">
        <title>Sphingobacterium sp. M05W1-28.</title>
        <authorList>
            <person name="Cai H."/>
        </authorList>
    </citation>
    <scope>NUCLEOTIDE SEQUENCE [LARGE SCALE GENOMIC DNA]</scope>
    <source>
        <strain evidence="19 20">M05W1-28</strain>
    </source>
</reference>
<evidence type="ECO:0000256" key="2">
    <source>
        <dbReference type="ARBA" id="ARBA00005199"/>
    </source>
</evidence>
<dbReference type="GO" id="GO:0005992">
    <property type="term" value="P:trehalose biosynthetic process"/>
    <property type="evidence" value="ECO:0007669"/>
    <property type="project" value="UniProtKB-UniRule"/>
</dbReference>
<dbReference type="GO" id="GO:0033942">
    <property type="term" value="F:4-alpha-D-(1-&gt;4)-alpha-D-glucanotrehalose trehalohydrolase activity"/>
    <property type="evidence" value="ECO:0007669"/>
    <property type="project" value="UniProtKB-EC"/>
</dbReference>
<feature type="domain" description="Glycosyl hydrolase family 13 catalytic" evidence="18">
    <location>
        <begin position="115"/>
        <end position="459"/>
    </location>
</feature>
<evidence type="ECO:0000256" key="12">
    <source>
        <dbReference type="ARBA" id="ARBA00034013"/>
    </source>
</evidence>
<evidence type="ECO:0000256" key="15">
    <source>
        <dbReference type="PIRSR" id="PIRSR006337-1"/>
    </source>
</evidence>
<evidence type="ECO:0000256" key="6">
    <source>
        <dbReference type="ARBA" id="ARBA00022490"/>
    </source>
</evidence>
<comment type="catalytic activity">
    <reaction evidence="12 14">
        <text>hydrolysis of (1-&gt;4)-alpha-D-glucosidic linkage in 4-alpha-D-[(1-&gt;4)-alpha-D-glucanosyl]n trehalose to yield trehalose and (1-&gt;4)-alpha-D-glucan.</text>
        <dbReference type="EC" id="3.2.1.141"/>
    </reaction>
</comment>
<comment type="similarity">
    <text evidence="3 14">Belongs to the glycosyl hydrolase 13 family.</text>
</comment>
<dbReference type="CDD" id="cd11325">
    <property type="entry name" value="AmyAc_GTHase"/>
    <property type="match status" value="1"/>
</dbReference>
<evidence type="ECO:0000256" key="4">
    <source>
        <dbReference type="ARBA" id="ARBA00012268"/>
    </source>
</evidence>
<keyword evidence="7 14" id="KW-0378">Hydrolase</keyword>
<dbReference type="PANTHER" id="PTHR43651">
    <property type="entry name" value="1,4-ALPHA-GLUCAN-BRANCHING ENZYME"/>
    <property type="match status" value="1"/>
</dbReference>
<accession>A0A420VTZ3</accession>
<feature type="binding site" evidence="16">
    <location>
        <begin position="391"/>
        <end position="396"/>
    </location>
    <ligand>
        <name>substrate</name>
    </ligand>
</feature>
<feature type="active site" description="Nucleophile" evidence="15">
    <location>
        <position position="261"/>
    </location>
</feature>
<dbReference type="SUPFAM" id="SSF81296">
    <property type="entry name" value="E set domains"/>
    <property type="match status" value="1"/>
</dbReference>
<sequence length="606" mass="69443">MQHTGVTQLGVRWIDNQAHIRIWAPWATAVDCLLTEREIVIPLEKQTYGYWYANSKLPRHGERYKIIIDGTAYPDPASLYQPEGVHGPSAMIDLDYPWTDHRYHAPAQRELIIYELHVGTFSDKHDFHGVIDRIPYLKALGVNALELMPVGQFPGERNWGYDGVYAFAVQNSYGGARGLQQLVDACHQADIAVILDVVYNHFGPEGNYLPTFGPYFTAKYHTPWGDAVNYDDELNYGVRDFVLANVRMWFEDFHIDGLRMDAVHAIKDFGPAHILQDIRRLADGVVAKSGKQRYLFVECDLNDRRFLDPLEVNGFAMDGQWLDEFHHTLRVAAGEERKGYYKEFEGVAHLAKAYEKAYVFDGCYSSHRKRFFGTDSDGIEGDRFIVFSQNHDQVGNRMFGERSSSLYSAETTRLMAFAVFLSPYIPLLFMGEEWGTKKPFQYFVSHSDQQLVKNVQQGREEEFREFQTSGEVPNPQDKATFQRSVLDWNELEKSPFRQHYLYYSTLIALRKSHPVLKNLSREDINVDCLSEQNVLLLRAGKAKSKLLAVMNFSGAAQRILLDDDQKWLLIFDSLSGATDRITRELTQSSHELTAPAHSGLLFESMD</sequence>
<dbReference type="GO" id="GO:0005737">
    <property type="term" value="C:cytoplasm"/>
    <property type="evidence" value="ECO:0007669"/>
    <property type="project" value="UniProtKB-SubCell"/>
</dbReference>
<keyword evidence="6" id="KW-0963">Cytoplasm</keyword>
<proteinExistence type="inferred from homology"/>
<dbReference type="PIRSF" id="PIRSF006337">
    <property type="entry name" value="Trehalose_TreZ"/>
    <property type="match status" value="1"/>
</dbReference>
<feature type="binding site" evidence="16">
    <location>
        <begin position="259"/>
        <end position="264"/>
    </location>
    <ligand>
        <name>substrate</name>
    </ligand>
</feature>
<evidence type="ECO:0000256" key="13">
    <source>
        <dbReference type="NCBIfam" id="TIGR02402"/>
    </source>
</evidence>